<organism evidence="3 4">
    <name type="scientific">Candidatus Nealsonbacteria bacterium CG10_big_fil_rev_8_21_14_0_10_37_25</name>
    <dbReference type="NCBI Taxonomy" id="1974711"/>
    <lineage>
        <taxon>Bacteria</taxon>
        <taxon>Candidatus Nealsoniibacteriota</taxon>
    </lineage>
</organism>
<evidence type="ECO:0000259" key="2">
    <source>
        <dbReference type="PROSITE" id="PS51465"/>
    </source>
</evidence>
<evidence type="ECO:0000313" key="4">
    <source>
        <dbReference type="Proteomes" id="UP000228909"/>
    </source>
</evidence>
<dbReference type="CDD" id="cd00104">
    <property type="entry name" value="KAZAL_FS"/>
    <property type="match status" value="1"/>
</dbReference>
<feature type="coiled-coil region" evidence="1">
    <location>
        <begin position="225"/>
        <end position="261"/>
    </location>
</feature>
<feature type="coiled-coil region" evidence="1">
    <location>
        <begin position="289"/>
        <end position="346"/>
    </location>
</feature>
<protein>
    <recommendedName>
        <fullName evidence="2">Kazal-like domain-containing protein</fullName>
    </recommendedName>
</protein>
<dbReference type="SMART" id="SM00280">
    <property type="entry name" value="KAZAL"/>
    <property type="match status" value="1"/>
</dbReference>
<evidence type="ECO:0000256" key="1">
    <source>
        <dbReference type="SAM" id="Coils"/>
    </source>
</evidence>
<feature type="domain" description="Kazal-like" evidence="2">
    <location>
        <begin position="460"/>
        <end position="508"/>
    </location>
</feature>
<gene>
    <name evidence="3" type="ORF">COU43_02220</name>
</gene>
<reference evidence="4" key="1">
    <citation type="submission" date="2017-09" db="EMBL/GenBank/DDBJ databases">
        <title>Depth-based differentiation of microbial function through sediment-hosted aquifers and enrichment of novel symbionts in the deep terrestrial subsurface.</title>
        <authorList>
            <person name="Probst A.J."/>
            <person name="Ladd B."/>
            <person name="Jarett J.K."/>
            <person name="Geller-Mcgrath D.E."/>
            <person name="Sieber C.M.K."/>
            <person name="Emerson J.B."/>
            <person name="Anantharaman K."/>
            <person name="Thomas B.C."/>
            <person name="Malmstrom R."/>
            <person name="Stieglmeier M."/>
            <person name="Klingl A."/>
            <person name="Woyke T."/>
            <person name="Ryan C.M."/>
            <person name="Banfield J.F."/>
        </authorList>
    </citation>
    <scope>NUCLEOTIDE SEQUENCE [LARGE SCALE GENOMIC DNA]</scope>
</reference>
<dbReference type="AlphaFoldDB" id="A0A2H0TIY3"/>
<dbReference type="EMBL" id="PFCK01000064">
    <property type="protein sequence ID" value="PIR71520.1"/>
    <property type="molecule type" value="Genomic_DNA"/>
</dbReference>
<dbReference type="InterPro" id="IPR043725">
    <property type="entry name" value="DUF5667"/>
</dbReference>
<accession>A0A2H0TIY3</accession>
<dbReference type="Proteomes" id="UP000228909">
    <property type="component" value="Unassembled WGS sequence"/>
</dbReference>
<sequence>MSGLKIFLLSFIILFTFGFAIAQEEAPAVEVSPEVIEMINLDENIQPEDLEIKEPSLLPDSPFYFLKNWARGVRLFFTFDPVRKVDLRLKFADEKIVEAKKLAEKKASSEKIKKAIENYEKEIEKIKERSEKFEIKAKEKPDLDKFLDKYVAHQALHHRLLQKLETQVPPEAIEKIKEARERHLERFKEVMTKLEEADKIPERIEKNLKKIKGSEFKQIKDLEILKELEEKFPEEIKEKMKERQEKMIEEMHKKLEKMSAKAKERFEDYLEGMSGDKLTQLDLITDLEGEELSEEMQELMEKVRKKKLEQIEKATEITAEKAKEQIAKAETELAKAEEVAAKMDSEVYKAKAALRLLEVAKDHLAKAKIAYEEGKYGRAFGLATSAYHQALAVQRIGGKIEEWKESPEKMKEKFEELYPQVPLPEDITQCKLIAPPKCPKGKVVMEITPMGCPIFRCEELPAQPVLPEVSCYTLWDPVCGVDGITYPNDCVAEEIAGVKIAHKGVCKGTIRKPLEKIEKLEIEEELTP</sequence>
<dbReference type="InterPro" id="IPR036058">
    <property type="entry name" value="Kazal_dom_sf"/>
</dbReference>
<dbReference type="Gene3D" id="3.30.60.30">
    <property type="match status" value="1"/>
</dbReference>
<evidence type="ECO:0000313" key="3">
    <source>
        <dbReference type="EMBL" id="PIR71520.1"/>
    </source>
</evidence>
<dbReference type="Pfam" id="PF00050">
    <property type="entry name" value="Kazal_1"/>
    <property type="match status" value="1"/>
</dbReference>
<name>A0A2H0TIY3_9BACT</name>
<dbReference type="InterPro" id="IPR002350">
    <property type="entry name" value="Kazal_dom"/>
</dbReference>
<keyword evidence="1" id="KW-0175">Coiled coil</keyword>
<dbReference type="Pfam" id="PF18915">
    <property type="entry name" value="DUF5667"/>
    <property type="match status" value="1"/>
</dbReference>
<feature type="coiled-coil region" evidence="1">
    <location>
        <begin position="102"/>
        <end position="136"/>
    </location>
</feature>
<comment type="caution">
    <text evidence="3">The sequence shown here is derived from an EMBL/GenBank/DDBJ whole genome shotgun (WGS) entry which is preliminary data.</text>
</comment>
<proteinExistence type="predicted"/>
<dbReference type="SUPFAM" id="SSF100895">
    <property type="entry name" value="Kazal-type serine protease inhibitors"/>
    <property type="match status" value="1"/>
</dbReference>
<dbReference type="PROSITE" id="PS51465">
    <property type="entry name" value="KAZAL_2"/>
    <property type="match status" value="1"/>
</dbReference>